<reference evidence="2 3" key="1">
    <citation type="submission" date="2017-10" db="EMBL/GenBank/DDBJ databases">
        <title>The draft genome sequence of Lewinella nigricans NBRC 102662.</title>
        <authorList>
            <person name="Wang K."/>
        </authorList>
    </citation>
    <scope>NUCLEOTIDE SEQUENCE [LARGE SCALE GENOMIC DNA]</scope>
    <source>
        <strain evidence="2 3">NBRC 102662</strain>
    </source>
</reference>
<feature type="signal peptide" evidence="1">
    <location>
        <begin position="1"/>
        <end position="20"/>
    </location>
</feature>
<dbReference type="AlphaFoldDB" id="A0A2D0NJA5"/>
<dbReference type="EMBL" id="PDUD01000001">
    <property type="protein sequence ID" value="PHN08585.1"/>
    <property type="molecule type" value="Genomic_DNA"/>
</dbReference>
<name>A0A2D0NJA5_FLAN2</name>
<dbReference type="RefSeq" id="WP_099148175.1">
    <property type="nucleotide sequence ID" value="NZ_PDUD01000001.1"/>
</dbReference>
<dbReference type="Gene3D" id="2.120.10.10">
    <property type="match status" value="1"/>
</dbReference>
<organism evidence="2 3">
    <name type="scientific">Flavilitoribacter nigricans (strain ATCC 23147 / DSM 23189 / NBRC 102662 / NCIMB 1420 / SS-2)</name>
    <name type="common">Lewinella nigricans</name>
    <dbReference type="NCBI Taxonomy" id="1122177"/>
    <lineage>
        <taxon>Bacteria</taxon>
        <taxon>Pseudomonadati</taxon>
        <taxon>Bacteroidota</taxon>
        <taxon>Saprospiria</taxon>
        <taxon>Saprospirales</taxon>
        <taxon>Lewinellaceae</taxon>
        <taxon>Flavilitoribacter</taxon>
    </lineage>
</organism>
<dbReference type="Proteomes" id="UP000223913">
    <property type="component" value="Unassembled WGS sequence"/>
</dbReference>
<dbReference type="InterPro" id="IPR036278">
    <property type="entry name" value="Sialidase_sf"/>
</dbReference>
<evidence type="ECO:0008006" key="4">
    <source>
        <dbReference type="Google" id="ProtNLM"/>
    </source>
</evidence>
<feature type="chain" id="PRO_5012564864" description="Exo-alpha-sialidase" evidence="1">
    <location>
        <begin position="21"/>
        <end position="345"/>
    </location>
</feature>
<proteinExistence type="predicted"/>
<sequence>MLLRFCFPVLCLMVCTGLSAQPTNVQKALISIERIWDRAEHNAFTDLVYFRDKWYCTFREGTGHVPGVNGSIRVIASADGQNWTSVALISEAGIDLRDPKLSVTPDKRLMLNLEAAYYEGRKALKRESWVAFSDKKGTRFGPGENIKLPTELISNSDWLWRVTWHKGTAYGVMYQSSADEDWRAHLLKTTDGKNFDLVTTFPITGKPSEATVRFDQQDRLIVLLRQDGEDKIGLIGNSLPPYGEWSWKKVGRQLGGPNFVILPGGRLVCTTRDYTGPERTTALAFVGLDGQYEPVFSFPSNGDTSYPGMVLRDGILYISYYSGHEGKANIYLARVSVDGLGLIAP</sequence>
<dbReference type="SUPFAM" id="SSF50939">
    <property type="entry name" value="Sialidases"/>
    <property type="match status" value="1"/>
</dbReference>
<evidence type="ECO:0000313" key="3">
    <source>
        <dbReference type="Proteomes" id="UP000223913"/>
    </source>
</evidence>
<protein>
    <recommendedName>
        <fullName evidence="4">Exo-alpha-sialidase</fullName>
    </recommendedName>
</protein>
<keyword evidence="3" id="KW-1185">Reference proteome</keyword>
<evidence type="ECO:0000313" key="2">
    <source>
        <dbReference type="EMBL" id="PHN08585.1"/>
    </source>
</evidence>
<accession>A0A2D0NJA5</accession>
<dbReference type="OrthoDB" id="20875at2"/>
<evidence type="ECO:0000256" key="1">
    <source>
        <dbReference type="SAM" id="SignalP"/>
    </source>
</evidence>
<comment type="caution">
    <text evidence="2">The sequence shown here is derived from an EMBL/GenBank/DDBJ whole genome shotgun (WGS) entry which is preliminary data.</text>
</comment>
<gene>
    <name evidence="2" type="ORF">CRP01_01350</name>
</gene>
<keyword evidence="1" id="KW-0732">Signal</keyword>